<organism evidence="2 3">
    <name type="scientific">Viridothelium virens</name>
    <name type="common">Speckled blister lichen</name>
    <name type="synonym">Trypethelium virens</name>
    <dbReference type="NCBI Taxonomy" id="1048519"/>
    <lineage>
        <taxon>Eukaryota</taxon>
        <taxon>Fungi</taxon>
        <taxon>Dikarya</taxon>
        <taxon>Ascomycota</taxon>
        <taxon>Pezizomycotina</taxon>
        <taxon>Dothideomycetes</taxon>
        <taxon>Dothideomycetes incertae sedis</taxon>
        <taxon>Trypetheliales</taxon>
        <taxon>Trypetheliaceae</taxon>
        <taxon>Viridothelium</taxon>
    </lineage>
</organism>
<feature type="region of interest" description="Disordered" evidence="1">
    <location>
        <begin position="284"/>
        <end position="557"/>
    </location>
</feature>
<reference evidence="2" key="1">
    <citation type="journal article" date="2020" name="Stud. Mycol.">
        <title>101 Dothideomycetes genomes: a test case for predicting lifestyles and emergence of pathogens.</title>
        <authorList>
            <person name="Haridas S."/>
            <person name="Albert R."/>
            <person name="Binder M."/>
            <person name="Bloem J."/>
            <person name="Labutti K."/>
            <person name="Salamov A."/>
            <person name="Andreopoulos B."/>
            <person name="Baker S."/>
            <person name="Barry K."/>
            <person name="Bills G."/>
            <person name="Bluhm B."/>
            <person name="Cannon C."/>
            <person name="Castanera R."/>
            <person name="Culley D."/>
            <person name="Daum C."/>
            <person name="Ezra D."/>
            <person name="Gonzalez J."/>
            <person name="Henrissat B."/>
            <person name="Kuo A."/>
            <person name="Liang C."/>
            <person name="Lipzen A."/>
            <person name="Lutzoni F."/>
            <person name="Magnuson J."/>
            <person name="Mondo S."/>
            <person name="Nolan M."/>
            <person name="Ohm R."/>
            <person name="Pangilinan J."/>
            <person name="Park H.-J."/>
            <person name="Ramirez L."/>
            <person name="Alfaro M."/>
            <person name="Sun H."/>
            <person name="Tritt A."/>
            <person name="Yoshinaga Y."/>
            <person name="Zwiers L.-H."/>
            <person name="Turgeon B."/>
            <person name="Goodwin S."/>
            <person name="Spatafora J."/>
            <person name="Crous P."/>
            <person name="Grigoriev I."/>
        </authorList>
    </citation>
    <scope>NUCLEOTIDE SEQUENCE</scope>
    <source>
        <strain evidence="2">Tuck. ex Michener</strain>
    </source>
</reference>
<dbReference type="Proteomes" id="UP000800092">
    <property type="component" value="Unassembled WGS sequence"/>
</dbReference>
<feature type="compositionally biased region" description="Polar residues" evidence="1">
    <location>
        <begin position="442"/>
        <end position="452"/>
    </location>
</feature>
<keyword evidence="3" id="KW-1185">Reference proteome</keyword>
<dbReference type="EMBL" id="ML991772">
    <property type="protein sequence ID" value="KAF2239621.1"/>
    <property type="molecule type" value="Genomic_DNA"/>
</dbReference>
<evidence type="ECO:0000313" key="3">
    <source>
        <dbReference type="Proteomes" id="UP000800092"/>
    </source>
</evidence>
<protein>
    <submittedName>
        <fullName evidence="2">Uncharacterized protein</fullName>
    </submittedName>
</protein>
<gene>
    <name evidence="2" type="ORF">EV356DRAFT_572400</name>
</gene>
<sequence length="557" mass="62298">MLDENLPGTEVFPKFDIDRDNTNVIPAFFLKPSPDNIKHNRAFFLSYHGSTPEPAYTLKQPDPASPNSKNRYACALFDAYNPDILYGEVLVIPQFTQPSLSQEEIRKNGGVPPPPQPILGKEFTIQLYNPDQQILVTQKPGSWGGSATYEFAMPQNTFRAPSASALDRSQSDPGVAVTTPKVYFTWKRENKFSKDLTCFLTGRSTDVQGKKKNKEPDIAVALFRSLREVTVYEPNLYRVDMEDPKGLEVTILLAATVIKDLYFGNVKEAFNVSETSAGRTNSFGILHRKTSSPPDPNVVVTAPPTSSQALQPPTGGRASPHSLPKLQTTPPPNKHARPPPVQKYPSQRPPVTDARTQWEIDAETQRLKAQEERERRAQAQANEAKRRERERQDEAEARRLQKQLATEDKNRRRKQAEVDKETERLRKVYGTQEDVLGPLPPRQTQRPHSYSIPSGRPQASPKQYPSHTQLLPQDAFLRPAQSSQHLRPQSAQSSRPQPPPRQSNGVYLQPVAGSSSGFFGAPLGTGYQKPKPKRSFFGLRSASDDGGRLMKKQSSIF</sequence>
<evidence type="ECO:0000313" key="2">
    <source>
        <dbReference type="EMBL" id="KAF2239621.1"/>
    </source>
</evidence>
<feature type="compositionally biased region" description="Basic and acidic residues" evidence="1">
    <location>
        <begin position="363"/>
        <end position="426"/>
    </location>
</feature>
<proteinExistence type="predicted"/>
<dbReference type="AlphaFoldDB" id="A0A6A6HNP5"/>
<dbReference type="OrthoDB" id="3357341at2759"/>
<feature type="compositionally biased region" description="Polar residues" evidence="1">
    <location>
        <begin position="460"/>
        <end position="471"/>
    </location>
</feature>
<accession>A0A6A6HNP5</accession>
<name>A0A6A6HNP5_VIRVR</name>
<feature type="compositionally biased region" description="Pro residues" evidence="1">
    <location>
        <begin position="329"/>
        <end position="342"/>
    </location>
</feature>
<evidence type="ECO:0000256" key="1">
    <source>
        <dbReference type="SAM" id="MobiDB-lite"/>
    </source>
</evidence>